<keyword evidence="3" id="KW-0067">ATP-binding</keyword>
<dbReference type="EMBL" id="CP036402">
    <property type="protein sequence ID" value="QBI21944.1"/>
    <property type="molecule type" value="Genomic_DNA"/>
</dbReference>
<dbReference type="Pfam" id="PF00004">
    <property type="entry name" value="AAA"/>
    <property type="match status" value="1"/>
</dbReference>
<dbReference type="Gene3D" id="3.40.50.300">
    <property type="entry name" value="P-loop containing nucleotide triphosphate hydrolases"/>
    <property type="match status" value="1"/>
</dbReference>
<feature type="region of interest" description="Disordered" evidence="4">
    <location>
        <begin position="420"/>
        <end position="443"/>
    </location>
</feature>
<dbReference type="InterPro" id="IPR008921">
    <property type="entry name" value="DNA_pol3_clamp-load_cplx_C"/>
</dbReference>
<evidence type="ECO:0000256" key="4">
    <source>
        <dbReference type="SAM" id="MobiDB-lite"/>
    </source>
</evidence>
<protein>
    <submittedName>
        <fullName evidence="6">Replication-associated recombination protein A</fullName>
    </submittedName>
</protein>
<evidence type="ECO:0000256" key="2">
    <source>
        <dbReference type="ARBA" id="ARBA00022741"/>
    </source>
</evidence>
<dbReference type="FunFam" id="3.40.50.300:FF:000345">
    <property type="entry name" value="AAA family ATPase"/>
    <property type="match status" value="1"/>
</dbReference>
<feature type="domain" description="AAA+ ATPase" evidence="5">
    <location>
        <begin position="64"/>
        <end position="202"/>
    </location>
</feature>
<evidence type="ECO:0000256" key="3">
    <source>
        <dbReference type="ARBA" id="ARBA00022840"/>
    </source>
</evidence>
<dbReference type="CDD" id="cd18139">
    <property type="entry name" value="HLD_clamp_RarA"/>
    <property type="match status" value="1"/>
</dbReference>
<dbReference type="SMART" id="SM00382">
    <property type="entry name" value="AAA"/>
    <property type="match status" value="1"/>
</dbReference>
<organism evidence="6 7">
    <name type="scientific">Egibacter rhizosphaerae</name>
    <dbReference type="NCBI Taxonomy" id="1670831"/>
    <lineage>
        <taxon>Bacteria</taxon>
        <taxon>Bacillati</taxon>
        <taxon>Actinomycetota</taxon>
        <taxon>Nitriliruptoria</taxon>
        <taxon>Egibacterales</taxon>
        <taxon>Egibacteraceae</taxon>
        <taxon>Egibacter</taxon>
    </lineage>
</organism>
<evidence type="ECO:0000313" key="6">
    <source>
        <dbReference type="EMBL" id="QBI21944.1"/>
    </source>
</evidence>
<dbReference type="Gene3D" id="1.10.8.60">
    <property type="match status" value="1"/>
</dbReference>
<dbReference type="InterPro" id="IPR027417">
    <property type="entry name" value="P-loop_NTPase"/>
</dbReference>
<dbReference type="SUPFAM" id="SSF48019">
    <property type="entry name" value="post-AAA+ oligomerization domain-like"/>
    <property type="match status" value="1"/>
</dbReference>
<dbReference type="InterPro" id="IPR051314">
    <property type="entry name" value="AAA_ATPase_RarA/MGS1/WRNIP1"/>
</dbReference>
<evidence type="ECO:0000259" key="5">
    <source>
        <dbReference type="SMART" id="SM00382"/>
    </source>
</evidence>
<dbReference type="GO" id="GO:0003677">
    <property type="term" value="F:DNA binding"/>
    <property type="evidence" value="ECO:0007669"/>
    <property type="project" value="InterPro"/>
</dbReference>
<evidence type="ECO:0000313" key="7">
    <source>
        <dbReference type="Proteomes" id="UP000291469"/>
    </source>
</evidence>
<dbReference type="Gene3D" id="1.20.272.10">
    <property type="match status" value="1"/>
</dbReference>
<dbReference type="FunFam" id="1.20.272.10:FF:000001">
    <property type="entry name" value="Putative AAA family ATPase"/>
    <property type="match status" value="1"/>
</dbReference>
<keyword evidence="2" id="KW-0547">Nucleotide-binding</keyword>
<dbReference type="SUPFAM" id="SSF52540">
    <property type="entry name" value="P-loop containing nucleoside triphosphate hydrolases"/>
    <property type="match status" value="1"/>
</dbReference>
<proteinExistence type="inferred from homology"/>
<dbReference type="PANTHER" id="PTHR13779">
    <property type="entry name" value="WERNER HELICASE-INTERACTING PROTEIN 1 FAMILY MEMBER"/>
    <property type="match status" value="1"/>
</dbReference>
<dbReference type="AlphaFoldDB" id="A0A411YL48"/>
<dbReference type="Pfam" id="PF12002">
    <property type="entry name" value="MgsA_C"/>
    <property type="match status" value="1"/>
</dbReference>
<dbReference type="InterPro" id="IPR021886">
    <property type="entry name" value="MgsA_C"/>
</dbReference>
<dbReference type="InterPro" id="IPR003593">
    <property type="entry name" value="AAA+_ATPase"/>
</dbReference>
<dbReference type="InterPro" id="IPR032423">
    <property type="entry name" value="AAA_assoc_2"/>
</dbReference>
<gene>
    <name evidence="6" type="ORF">ER308_06480</name>
</gene>
<name>A0A411YL48_9ACTN</name>
<keyword evidence="7" id="KW-1185">Reference proteome</keyword>
<accession>A0A411YL48</accession>
<dbReference type="OrthoDB" id="9778364at2"/>
<dbReference type="Proteomes" id="UP000291469">
    <property type="component" value="Chromosome"/>
</dbReference>
<dbReference type="GO" id="GO:0000731">
    <property type="term" value="P:DNA synthesis involved in DNA repair"/>
    <property type="evidence" value="ECO:0007669"/>
    <property type="project" value="TreeGrafter"/>
</dbReference>
<reference evidence="6 7" key="1">
    <citation type="submission" date="2019-01" db="EMBL/GenBank/DDBJ databases">
        <title>Egibacter rhizosphaerae EGI 80759T.</title>
        <authorList>
            <person name="Chen D.-D."/>
            <person name="Tian Y."/>
            <person name="Jiao J.-Y."/>
            <person name="Zhang X.-T."/>
            <person name="Zhang Y.-G."/>
            <person name="Zhang Y."/>
            <person name="Xiao M."/>
            <person name="Shu W.-S."/>
            <person name="Li W.-J."/>
        </authorList>
    </citation>
    <scope>NUCLEOTIDE SEQUENCE [LARGE SCALE GENOMIC DNA]</scope>
    <source>
        <strain evidence="6 7">EGI 80759</strain>
    </source>
</reference>
<dbReference type="CDD" id="cd00009">
    <property type="entry name" value="AAA"/>
    <property type="match status" value="1"/>
</dbReference>
<evidence type="ECO:0000256" key="1">
    <source>
        <dbReference type="ARBA" id="ARBA00008959"/>
    </source>
</evidence>
<dbReference type="GO" id="GO:0017116">
    <property type="term" value="F:single-stranded DNA helicase activity"/>
    <property type="evidence" value="ECO:0007669"/>
    <property type="project" value="TreeGrafter"/>
</dbReference>
<dbReference type="PANTHER" id="PTHR13779:SF7">
    <property type="entry name" value="ATPASE WRNIP1"/>
    <property type="match status" value="1"/>
</dbReference>
<dbReference type="KEGG" id="erz:ER308_06480"/>
<dbReference type="GO" id="GO:0005524">
    <property type="term" value="F:ATP binding"/>
    <property type="evidence" value="ECO:0007669"/>
    <property type="project" value="UniProtKB-KW"/>
</dbReference>
<dbReference type="Pfam" id="PF16193">
    <property type="entry name" value="AAA_assoc_2"/>
    <property type="match status" value="1"/>
</dbReference>
<comment type="similarity">
    <text evidence="1">Belongs to the AAA ATPase family. RarA/MGS1/WRNIP1 subfamily.</text>
</comment>
<dbReference type="GO" id="GO:0016887">
    <property type="term" value="F:ATP hydrolysis activity"/>
    <property type="evidence" value="ECO:0007669"/>
    <property type="project" value="InterPro"/>
</dbReference>
<dbReference type="Gene3D" id="1.10.3710.10">
    <property type="entry name" value="DNA polymerase III clamp loader subunits, C-terminal domain"/>
    <property type="match status" value="1"/>
</dbReference>
<dbReference type="GO" id="GO:0008047">
    <property type="term" value="F:enzyme activator activity"/>
    <property type="evidence" value="ECO:0007669"/>
    <property type="project" value="TreeGrafter"/>
</dbReference>
<dbReference type="InterPro" id="IPR003959">
    <property type="entry name" value="ATPase_AAA_core"/>
</dbReference>
<sequence>MFDDEATQPPRAGASESGGPPSAEPAEDAPLAARLRPRSLDEVVGQAELLGPEGPLRRAIEADRLRSVVLWGPPGTGKTTLAHVVAATTDAAFTELSAVTAGVKDVRRTVEEARERRGSRGSGRRTVLFVDEIHRFNKAQQDALLPGVEDGSVTLIGATTENPTVEVNAPLLSRSLLYRLEPLGDEDLRALVERALDDPRGLPDTRLTDEGVDALLAVADGDARVVLTVLETAADLAAGEPVGPEAVRSALASPNLRYDKAGDAHYDQVSAFIKAMRGSDPDAAVYWLVRMLTAGEDPRFLARRMIILAGEDVGLADPRALEVATSAWDALNAVGLPEARYALAQAALYLALAPKSNSVTTSLRRADAAVERLGNAPVPAHLRDAHYSGASRLGHGEGYRYPHDDPRGWVEQRYLPDGLEPGAIYPPGEHGEEPEIGAWRPER</sequence>
<feature type="region of interest" description="Disordered" evidence="4">
    <location>
        <begin position="1"/>
        <end position="37"/>
    </location>
</feature>
<dbReference type="GO" id="GO:0006261">
    <property type="term" value="P:DNA-templated DNA replication"/>
    <property type="evidence" value="ECO:0007669"/>
    <property type="project" value="TreeGrafter"/>
</dbReference>